<evidence type="ECO:0000313" key="4">
    <source>
        <dbReference type="Proteomes" id="UP000604046"/>
    </source>
</evidence>
<dbReference type="InterPro" id="IPR015797">
    <property type="entry name" value="NUDIX_hydrolase-like_dom_sf"/>
</dbReference>
<sequence length="190" mass="21008">MATMQDCAPPRKVNGQAIVLREAETEGYEVLLQLRSKAMKAMPGYLGALGGCRDSTDKDSRETAKREVHEECGLEQSSIVMEPVKFAEGEKCDWYVMLVRHDAKFKPAKSRAECGDIKTVLSLLPPSAQKADCYGHAWVPTEHLQQIDAKQPLMGGLLNRIQMAASKLRPPPQPEETVEPPLEDALNPKP</sequence>
<organism evidence="3 4">
    <name type="scientific">Symbiodinium natans</name>
    <dbReference type="NCBI Taxonomy" id="878477"/>
    <lineage>
        <taxon>Eukaryota</taxon>
        <taxon>Sar</taxon>
        <taxon>Alveolata</taxon>
        <taxon>Dinophyceae</taxon>
        <taxon>Suessiales</taxon>
        <taxon>Symbiodiniaceae</taxon>
        <taxon>Symbiodinium</taxon>
    </lineage>
</organism>
<dbReference type="SUPFAM" id="SSF55811">
    <property type="entry name" value="Nudix"/>
    <property type="match status" value="1"/>
</dbReference>
<comment type="caution">
    <text evidence="3">The sequence shown here is derived from an EMBL/GenBank/DDBJ whole genome shotgun (WGS) entry which is preliminary data.</text>
</comment>
<keyword evidence="4" id="KW-1185">Reference proteome</keyword>
<evidence type="ECO:0000259" key="2">
    <source>
        <dbReference type="PROSITE" id="PS51462"/>
    </source>
</evidence>
<accession>A0A812RJP3</accession>
<evidence type="ECO:0000256" key="1">
    <source>
        <dbReference type="SAM" id="MobiDB-lite"/>
    </source>
</evidence>
<dbReference type="Proteomes" id="UP000604046">
    <property type="component" value="Unassembled WGS sequence"/>
</dbReference>
<reference evidence="3" key="1">
    <citation type="submission" date="2021-02" db="EMBL/GenBank/DDBJ databases">
        <authorList>
            <person name="Dougan E. K."/>
            <person name="Rhodes N."/>
            <person name="Thang M."/>
            <person name="Chan C."/>
        </authorList>
    </citation>
    <scope>NUCLEOTIDE SEQUENCE</scope>
</reference>
<dbReference type="Gene3D" id="3.90.79.10">
    <property type="entry name" value="Nucleoside Triphosphate Pyrophosphohydrolase"/>
    <property type="match status" value="1"/>
</dbReference>
<evidence type="ECO:0000313" key="3">
    <source>
        <dbReference type="EMBL" id="CAE7440912.1"/>
    </source>
</evidence>
<dbReference type="EMBL" id="CAJNDS010002340">
    <property type="protein sequence ID" value="CAE7440912.1"/>
    <property type="molecule type" value="Genomic_DNA"/>
</dbReference>
<proteinExistence type="predicted"/>
<gene>
    <name evidence="3" type="ORF">SNAT2548_LOCUS23965</name>
</gene>
<feature type="region of interest" description="Disordered" evidence="1">
    <location>
        <begin position="167"/>
        <end position="190"/>
    </location>
</feature>
<name>A0A812RJP3_9DINO</name>
<dbReference type="AlphaFoldDB" id="A0A812RJP3"/>
<protein>
    <recommendedName>
        <fullName evidence="2">Nudix hydrolase domain-containing protein</fullName>
    </recommendedName>
</protein>
<dbReference type="PROSITE" id="PS51462">
    <property type="entry name" value="NUDIX"/>
    <property type="match status" value="1"/>
</dbReference>
<feature type="domain" description="Nudix hydrolase" evidence="2">
    <location>
        <begin position="10"/>
        <end position="165"/>
    </location>
</feature>
<dbReference type="OrthoDB" id="206213at2759"/>
<dbReference type="InterPro" id="IPR000086">
    <property type="entry name" value="NUDIX_hydrolase_dom"/>
</dbReference>